<dbReference type="Proteomes" id="UP000290408">
    <property type="component" value="Chromosome"/>
</dbReference>
<dbReference type="AlphaFoldDB" id="A0A4P6MSG4"/>
<dbReference type="InterPro" id="IPR001387">
    <property type="entry name" value="Cro/C1-type_HTH"/>
</dbReference>
<feature type="domain" description="HTH cro/C1-type" evidence="1">
    <location>
        <begin position="72"/>
        <end position="126"/>
    </location>
</feature>
<accession>A0A4P6MSG4</accession>
<dbReference type="PROSITE" id="PS50943">
    <property type="entry name" value="HTH_CROC1"/>
    <property type="match status" value="1"/>
</dbReference>
<evidence type="ECO:0000313" key="2">
    <source>
        <dbReference type="EMBL" id="QBF45929.1"/>
    </source>
</evidence>
<keyword evidence="3" id="KW-1185">Reference proteome</keyword>
<dbReference type="CDD" id="cd00093">
    <property type="entry name" value="HTH_XRE"/>
    <property type="match status" value="1"/>
</dbReference>
<evidence type="ECO:0000259" key="1">
    <source>
        <dbReference type="PROSITE" id="PS50943"/>
    </source>
</evidence>
<reference evidence="2 3" key="1">
    <citation type="submission" date="2019-02" db="EMBL/GenBank/DDBJ databases">
        <title>Genomic data mining of an Antarctic deep-sea actinobacterium, Janibacterlimosus P3-3-X1.</title>
        <authorList>
            <person name="Liao L."/>
            <person name="Chen B."/>
        </authorList>
    </citation>
    <scope>NUCLEOTIDE SEQUENCE [LARGE SCALE GENOMIC DNA]</scope>
    <source>
        <strain evidence="2 3">P3-3-X1</strain>
    </source>
</reference>
<organism evidence="2 3">
    <name type="scientific">Janibacter limosus</name>
    <dbReference type="NCBI Taxonomy" id="53458"/>
    <lineage>
        <taxon>Bacteria</taxon>
        <taxon>Bacillati</taxon>
        <taxon>Actinomycetota</taxon>
        <taxon>Actinomycetes</taxon>
        <taxon>Micrococcales</taxon>
        <taxon>Intrasporangiaceae</taxon>
        <taxon>Janibacter</taxon>
    </lineage>
</organism>
<dbReference type="Gene3D" id="1.10.260.40">
    <property type="entry name" value="lambda repressor-like DNA-binding domains"/>
    <property type="match status" value="1"/>
</dbReference>
<dbReference type="Pfam" id="PF01381">
    <property type="entry name" value="HTH_3"/>
    <property type="match status" value="1"/>
</dbReference>
<dbReference type="EMBL" id="CP036164">
    <property type="protein sequence ID" value="QBF45929.1"/>
    <property type="molecule type" value="Genomic_DNA"/>
</dbReference>
<dbReference type="SUPFAM" id="SSF47413">
    <property type="entry name" value="lambda repressor-like DNA-binding domains"/>
    <property type="match status" value="1"/>
</dbReference>
<protein>
    <submittedName>
        <fullName evidence="2">XRE family transcriptional regulator</fullName>
    </submittedName>
</protein>
<proteinExistence type="predicted"/>
<evidence type="ECO:0000313" key="3">
    <source>
        <dbReference type="Proteomes" id="UP000290408"/>
    </source>
</evidence>
<sequence>MDDPIACPMPCETCQEPGDCEDCLDCLLWPASPDDDEGPSRAPRGYAVPLPIEAVDGARARLTTGARVGLVLRRHRRERSISQRALAEDLGWSRSMVGRAEVDASALSLATIERALARTGHRIAIVPDGPGSADEVTDDRWGVPEMVARNGAGRRLPPYADAIYRTEAERIQDEGLVGHRQPWAWQHPRA</sequence>
<dbReference type="KEGG" id="jli:EXU32_06485"/>
<dbReference type="SMART" id="SM00530">
    <property type="entry name" value="HTH_XRE"/>
    <property type="match status" value="1"/>
</dbReference>
<dbReference type="InterPro" id="IPR010982">
    <property type="entry name" value="Lambda_DNA-bd_dom_sf"/>
</dbReference>
<dbReference type="OrthoDB" id="4866802at2"/>
<name>A0A4P6MSG4_9MICO</name>
<dbReference type="RefSeq" id="WP_130629159.1">
    <property type="nucleotide sequence ID" value="NZ_CP036164.1"/>
</dbReference>
<dbReference type="GO" id="GO:0003677">
    <property type="term" value="F:DNA binding"/>
    <property type="evidence" value="ECO:0007669"/>
    <property type="project" value="InterPro"/>
</dbReference>
<gene>
    <name evidence="2" type="ORF">EXU32_06485</name>
</gene>